<dbReference type="InterPro" id="IPR011146">
    <property type="entry name" value="HIT-like"/>
</dbReference>
<gene>
    <name evidence="6" type="ORF">OHC33_002928</name>
</gene>
<evidence type="ECO:0000259" key="5">
    <source>
        <dbReference type="PROSITE" id="PS51084"/>
    </source>
</evidence>
<comment type="caution">
    <text evidence="6">The sequence shown here is derived from an EMBL/GenBank/DDBJ whole genome shotgun (WGS) entry which is preliminary data.</text>
</comment>
<sequence length="228" mass="25085">MADDPPSIPEHSHDQSPDSSCPFCTITSTYQPISPLETNHGDWDPDRLDPPTYVLLSTEHVVAFLDIAPLTRGHVLVAPRRHRVKVGNLQSSEAAEIGRVLPLIARSVLRSVFPDIPHHDADYNVVQNNGPGAAQVIPHVHFHVIPRPPLDYKPATGGSRNGRPAYAPSQIPTGLRASYVQFGRGQRHELDEDDAAVLVKTMRENLKSEWEKEFGGVANVPSGKEQKL</sequence>
<accession>A0AAN8FDI0</accession>
<evidence type="ECO:0000256" key="1">
    <source>
        <dbReference type="PIRSR" id="PIRSR601310-1"/>
    </source>
</evidence>
<dbReference type="InterPro" id="IPR001310">
    <property type="entry name" value="Histidine_triad_HIT"/>
</dbReference>
<evidence type="ECO:0000256" key="2">
    <source>
        <dbReference type="PIRSR" id="PIRSR601310-3"/>
    </source>
</evidence>
<dbReference type="PROSITE" id="PS51084">
    <property type="entry name" value="HIT_2"/>
    <property type="match status" value="1"/>
</dbReference>
<dbReference type="GO" id="GO:0003824">
    <property type="term" value="F:catalytic activity"/>
    <property type="evidence" value="ECO:0007669"/>
    <property type="project" value="InterPro"/>
</dbReference>
<dbReference type="Gene3D" id="3.30.428.10">
    <property type="entry name" value="HIT-like"/>
    <property type="match status" value="1"/>
</dbReference>
<proteinExistence type="predicted"/>
<dbReference type="EMBL" id="JAKLMC020000005">
    <property type="protein sequence ID" value="KAK5956351.1"/>
    <property type="molecule type" value="Genomic_DNA"/>
</dbReference>
<evidence type="ECO:0000256" key="3">
    <source>
        <dbReference type="PROSITE-ProRule" id="PRU00464"/>
    </source>
</evidence>
<evidence type="ECO:0000313" key="6">
    <source>
        <dbReference type="EMBL" id="KAK5956351.1"/>
    </source>
</evidence>
<feature type="domain" description="HIT" evidence="5">
    <location>
        <begin position="41"/>
        <end position="154"/>
    </location>
</feature>
<feature type="active site" description="Tele-AMP-histidine intermediate" evidence="1">
    <location>
        <position position="141"/>
    </location>
</feature>
<evidence type="ECO:0000256" key="4">
    <source>
        <dbReference type="SAM" id="MobiDB-lite"/>
    </source>
</evidence>
<keyword evidence="7" id="KW-1185">Reference proteome</keyword>
<organism evidence="6 7">
    <name type="scientific">Knufia fluminis</name>
    <dbReference type="NCBI Taxonomy" id="191047"/>
    <lineage>
        <taxon>Eukaryota</taxon>
        <taxon>Fungi</taxon>
        <taxon>Dikarya</taxon>
        <taxon>Ascomycota</taxon>
        <taxon>Pezizomycotina</taxon>
        <taxon>Eurotiomycetes</taxon>
        <taxon>Chaetothyriomycetidae</taxon>
        <taxon>Chaetothyriales</taxon>
        <taxon>Trichomeriaceae</taxon>
        <taxon>Knufia</taxon>
    </lineage>
</organism>
<dbReference type="AlphaFoldDB" id="A0AAN8FDI0"/>
<evidence type="ECO:0000313" key="7">
    <source>
        <dbReference type="Proteomes" id="UP001316803"/>
    </source>
</evidence>
<dbReference type="SUPFAM" id="SSF54197">
    <property type="entry name" value="HIT-like"/>
    <property type="match status" value="1"/>
</dbReference>
<feature type="region of interest" description="Disordered" evidence="4">
    <location>
        <begin position="1"/>
        <end position="21"/>
    </location>
</feature>
<reference evidence="6 7" key="1">
    <citation type="submission" date="2022-12" db="EMBL/GenBank/DDBJ databases">
        <title>Genomic features and morphological characterization of a novel Knufia sp. strain isolated from spacecraft assembly facility.</title>
        <authorList>
            <person name="Teixeira M."/>
            <person name="Chander A.M."/>
            <person name="Stajich J.E."/>
            <person name="Venkateswaran K."/>
        </authorList>
    </citation>
    <scope>NUCLEOTIDE SEQUENCE [LARGE SCALE GENOMIC DNA]</scope>
    <source>
        <strain evidence="6 7">FJI-L2-BK-P2</strain>
    </source>
</reference>
<protein>
    <recommendedName>
        <fullName evidence="5">HIT domain-containing protein</fullName>
    </recommendedName>
</protein>
<dbReference type="PRINTS" id="PR00332">
    <property type="entry name" value="HISTRIAD"/>
</dbReference>
<dbReference type="GO" id="GO:0009117">
    <property type="term" value="P:nucleotide metabolic process"/>
    <property type="evidence" value="ECO:0007669"/>
    <property type="project" value="TreeGrafter"/>
</dbReference>
<dbReference type="InterPro" id="IPR019808">
    <property type="entry name" value="Histidine_triad_CS"/>
</dbReference>
<feature type="short sequence motif" description="Histidine triad motif" evidence="2 3">
    <location>
        <begin position="139"/>
        <end position="143"/>
    </location>
</feature>
<dbReference type="Pfam" id="PF01230">
    <property type="entry name" value="HIT"/>
    <property type="match status" value="1"/>
</dbReference>
<dbReference type="Proteomes" id="UP001316803">
    <property type="component" value="Unassembled WGS sequence"/>
</dbReference>
<dbReference type="PANTHER" id="PTHR46648:SF2">
    <property type="entry name" value="HIT DOMAIN-CONTAINING PROTEIN"/>
    <property type="match status" value="1"/>
</dbReference>
<dbReference type="InterPro" id="IPR036265">
    <property type="entry name" value="HIT-like_sf"/>
</dbReference>
<dbReference type="PROSITE" id="PS00892">
    <property type="entry name" value="HIT_1"/>
    <property type="match status" value="1"/>
</dbReference>
<dbReference type="PANTHER" id="PTHR46648">
    <property type="entry name" value="HIT FAMILY PROTEIN 1"/>
    <property type="match status" value="1"/>
</dbReference>
<name>A0AAN8FDI0_9EURO</name>